<evidence type="ECO:0000313" key="4">
    <source>
        <dbReference type="Proteomes" id="UP001209257"/>
    </source>
</evidence>
<feature type="transmembrane region" description="Helical" evidence="1">
    <location>
        <begin position="109"/>
        <end position="127"/>
    </location>
</feature>
<protein>
    <submittedName>
        <fullName evidence="3">DUF3488 and transglutaminase-like domain-containing protein</fullName>
    </submittedName>
</protein>
<proteinExistence type="predicted"/>
<keyword evidence="1" id="KW-1133">Transmembrane helix</keyword>
<keyword evidence="4" id="KW-1185">Reference proteome</keyword>
<feature type="transmembrane region" description="Helical" evidence="1">
    <location>
        <begin position="84"/>
        <end position="102"/>
    </location>
</feature>
<dbReference type="InterPro" id="IPR002931">
    <property type="entry name" value="Transglutaminase-like"/>
</dbReference>
<feature type="transmembrane region" description="Helical" evidence="1">
    <location>
        <begin position="12"/>
        <end position="29"/>
    </location>
</feature>
<gene>
    <name evidence="3" type="ORF">OCL06_04470</name>
</gene>
<feature type="transmembrane region" description="Helical" evidence="1">
    <location>
        <begin position="164"/>
        <end position="185"/>
    </location>
</feature>
<dbReference type="InterPro" id="IPR052901">
    <property type="entry name" value="Bact_TGase-like"/>
</dbReference>
<evidence type="ECO:0000313" key="3">
    <source>
        <dbReference type="EMBL" id="MCU7553847.1"/>
    </source>
</evidence>
<dbReference type="Pfam" id="PF01841">
    <property type="entry name" value="Transglut_core"/>
    <property type="match status" value="1"/>
</dbReference>
<dbReference type="InterPro" id="IPR021878">
    <property type="entry name" value="TgpA_N"/>
</dbReference>
<dbReference type="Pfam" id="PF11992">
    <property type="entry name" value="TgpA_N"/>
    <property type="match status" value="1"/>
</dbReference>
<feature type="transmembrane region" description="Helical" evidence="1">
    <location>
        <begin position="35"/>
        <end position="55"/>
    </location>
</feature>
<dbReference type="PANTHER" id="PTHR42736">
    <property type="entry name" value="PROTEIN-GLUTAMINE GAMMA-GLUTAMYLTRANSFERASE"/>
    <property type="match status" value="1"/>
</dbReference>
<dbReference type="InterPro" id="IPR038765">
    <property type="entry name" value="Papain-like_cys_pep_sf"/>
</dbReference>
<name>A0ABT2VLY8_9ALTE</name>
<accession>A0ABT2VLY8</accession>
<feature type="transmembrane region" description="Helical" evidence="1">
    <location>
        <begin position="558"/>
        <end position="578"/>
    </location>
</feature>
<sequence>MSALRLPIAGHIASMTLALVFLTVTLTLYSPLQLWVMLLALCAVLVRMALYAGWYNRAPSSRTINLLALLSGVTLAWFSTDLGLLLSMINLLAMACSLKLMLMTRRKDFLQLFASTLFLIGCGFIFSQSLVNTVMYLALLAVLLLALTALFSPGRSLTRQARSLAVSSAQALPIAIILFLLLPHLSPLWKMPTAKSSTTGLAESVTPGDIANLSQSDELVFNATFDSPLPMRQERYWRAITLEHFDGRTWSVSPTRKQIRNQYQLLNREFEPAASGRAFTYQVIAEATGQRWLYAIDIAQVTDQGRGNEIWQGADYQLIARRPLMSKMAYDVKSYPDVQLNQTLLTLDSRLNLQLPVKGNPATQRWVSQLRQRYPGDAAFIQQLLGYFVQEGFRYTLSPDPMPLNPVDAFLFDKQAGFCTHYASAMAYSLRLAGIPARIVTGYHGGEPIQENVLSVRQYDAHAWVEAIIDDRGWVRFDPTSVVSPARVSFGLQQALEENGDTLNSPFDGLYSMPLFGSVRLFLANTDYLWSRWVLGFDADMQQNLLQKLLGELTPRKLLLFFLAVVGGLALLLASYFLPRWQPNTRPEHYQVIDRAEQLLTKHTGIKRVNQPLHAYQQTLTPHLSPASCHALKTLVQDFEHIEYAGKAFSKARLKAMKRARRDLTKALRSSS</sequence>
<dbReference type="Proteomes" id="UP001209257">
    <property type="component" value="Unassembled WGS sequence"/>
</dbReference>
<keyword evidence="1" id="KW-0812">Transmembrane</keyword>
<dbReference type="SMART" id="SM00460">
    <property type="entry name" value="TGc"/>
    <property type="match status" value="1"/>
</dbReference>
<feature type="transmembrane region" description="Helical" evidence="1">
    <location>
        <begin position="133"/>
        <end position="152"/>
    </location>
</feature>
<organism evidence="3 4">
    <name type="scientific">Alteromonas salexigens</name>
    <dbReference type="NCBI Taxonomy" id="2982530"/>
    <lineage>
        <taxon>Bacteria</taxon>
        <taxon>Pseudomonadati</taxon>
        <taxon>Pseudomonadota</taxon>
        <taxon>Gammaproteobacteria</taxon>
        <taxon>Alteromonadales</taxon>
        <taxon>Alteromonadaceae</taxon>
        <taxon>Alteromonas/Salinimonas group</taxon>
        <taxon>Alteromonas</taxon>
    </lineage>
</organism>
<dbReference type="PANTHER" id="PTHR42736:SF1">
    <property type="entry name" value="PROTEIN-GLUTAMINE GAMMA-GLUTAMYLTRANSFERASE"/>
    <property type="match status" value="1"/>
</dbReference>
<evidence type="ECO:0000256" key="1">
    <source>
        <dbReference type="SAM" id="Phobius"/>
    </source>
</evidence>
<dbReference type="EMBL" id="JAOTJC010000006">
    <property type="protein sequence ID" value="MCU7553847.1"/>
    <property type="molecule type" value="Genomic_DNA"/>
</dbReference>
<dbReference type="SUPFAM" id="SSF54001">
    <property type="entry name" value="Cysteine proteinases"/>
    <property type="match status" value="1"/>
</dbReference>
<dbReference type="Gene3D" id="3.10.620.30">
    <property type="match status" value="1"/>
</dbReference>
<evidence type="ECO:0000259" key="2">
    <source>
        <dbReference type="SMART" id="SM00460"/>
    </source>
</evidence>
<reference evidence="4" key="1">
    <citation type="submission" date="2023-07" db="EMBL/GenBank/DDBJ databases">
        <title>Study on multiphase classification of strain Alteromonas salexigens isolated from the Yellow Sea.</title>
        <authorList>
            <person name="Sun L."/>
        </authorList>
    </citation>
    <scope>NUCLEOTIDE SEQUENCE [LARGE SCALE GENOMIC DNA]</scope>
    <source>
        <strain evidence="4">ASW11-19</strain>
    </source>
</reference>
<comment type="caution">
    <text evidence="3">The sequence shown here is derived from an EMBL/GenBank/DDBJ whole genome shotgun (WGS) entry which is preliminary data.</text>
</comment>
<keyword evidence="1" id="KW-0472">Membrane</keyword>
<feature type="transmembrane region" description="Helical" evidence="1">
    <location>
        <begin position="62"/>
        <end position="78"/>
    </location>
</feature>
<feature type="domain" description="Transglutaminase-like" evidence="2">
    <location>
        <begin position="411"/>
        <end position="481"/>
    </location>
</feature>
<dbReference type="RefSeq" id="WP_262992548.1">
    <property type="nucleotide sequence ID" value="NZ_JAOTJC010000006.1"/>
</dbReference>